<proteinExistence type="predicted"/>
<dbReference type="SUPFAM" id="SSF81301">
    <property type="entry name" value="Nucleotidyltransferase"/>
    <property type="match status" value="1"/>
</dbReference>
<dbReference type="Gene3D" id="3.30.460.10">
    <property type="entry name" value="Beta Polymerase, domain 2"/>
    <property type="match status" value="1"/>
</dbReference>
<dbReference type="RefSeq" id="WP_378591616.1">
    <property type="nucleotide sequence ID" value="NZ_JBHSKD010000019.1"/>
</dbReference>
<dbReference type="EMBL" id="JBHSKD010000019">
    <property type="protein sequence ID" value="MFC5178088.1"/>
    <property type="molecule type" value="Genomic_DNA"/>
</dbReference>
<dbReference type="CDD" id="cd05403">
    <property type="entry name" value="NT_KNTase_like"/>
    <property type="match status" value="1"/>
</dbReference>
<dbReference type="InterPro" id="IPR002934">
    <property type="entry name" value="Polymerase_NTP_transf_dom"/>
</dbReference>
<gene>
    <name evidence="2" type="ORF">ACFPGP_15505</name>
</gene>
<dbReference type="Proteomes" id="UP001596087">
    <property type="component" value="Unassembled WGS sequence"/>
</dbReference>
<feature type="domain" description="Polymerase nucleotidyl transferase" evidence="1">
    <location>
        <begin position="9"/>
        <end position="54"/>
    </location>
</feature>
<dbReference type="InterPro" id="IPR043519">
    <property type="entry name" value="NT_sf"/>
</dbReference>
<organism evidence="2 3">
    <name type="scientific">Nocardioides taihuensis</name>
    <dbReference type="NCBI Taxonomy" id="1835606"/>
    <lineage>
        <taxon>Bacteria</taxon>
        <taxon>Bacillati</taxon>
        <taxon>Actinomycetota</taxon>
        <taxon>Actinomycetes</taxon>
        <taxon>Propionibacteriales</taxon>
        <taxon>Nocardioidaceae</taxon>
        <taxon>Nocardioides</taxon>
    </lineage>
</organism>
<keyword evidence="3" id="KW-1185">Reference proteome</keyword>
<name>A0ABW0BM35_9ACTN</name>
<evidence type="ECO:0000259" key="1">
    <source>
        <dbReference type="Pfam" id="PF01909"/>
    </source>
</evidence>
<comment type="caution">
    <text evidence="2">The sequence shown here is derived from an EMBL/GenBank/DDBJ whole genome shotgun (WGS) entry which is preliminary data.</text>
</comment>
<reference evidence="3" key="1">
    <citation type="journal article" date="2019" name="Int. J. Syst. Evol. Microbiol.">
        <title>The Global Catalogue of Microorganisms (GCM) 10K type strain sequencing project: providing services to taxonomists for standard genome sequencing and annotation.</title>
        <authorList>
            <consortium name="The Broad Institute Genomics Platform"/>
            <consortium name="The Broad Institute Genome Sequencing Center for Infectious Disease"/>
            <person name="Wu L."/>
            <person name="Ma J."/>
        </authorList>
    </citation>
    <scope>NUCLEOTIDE SEQUENCE [LARGE SCALE GENOMIC DNA]</scope>
    <source>
        <strain evidence="3">DFY41</strain>
    </source>
</reference>
<protein>
    <submittedName>
        <fullName evidence="2">Nucleotidyltransferase domain-containing protein</fullName>
    </submittedName>
</protein>
<evidence type="ECO:0000313" key="2">
    <source>
        <dbReference type="EMBL" id="MFC5178088.1"/>
    </source>
</evidence>
<accession>A0ABW0BM35</accession>
<dbReference type="Pfam" id="PF01909">
    <property type="entry name" value="NTP_transf_2"/>
    <property type="match status" value="1"/>
</dbReference>
<sequence length="250" mass="27675">MPERARAALAEVLAREDPAVIGVVLTGSAARGMATDRSDVDVLVVLADGVPVPPTRRSTAIDEIPTGIAELERVPPFGTEDWWFRWQHAWVDVLRDTPDGRVTAACHRQATLDDAEQRALLVEGDRLDGWVNFAYRALKSDRDGRPLERRLDAAESVAWLLDVVFALGGRVRPYNKYLAWELREHPLAVPEWSAERLLPQLEAVLDGDPEPLRAAYAVVDRECRAWDVAHATTVLGDLLDGWGDEGAVFG</sequence>
<evidence type="ECO:0000313" key="3">
    <source>
        <dbReference type="Proteomes" id="UP001596087"/>
    </source>
</evidence>